<dbReference type="Proteomes" id="UP001152797">
    <property type="component" value="Unassembled WGS sequence"/>
</dbReference>
<reference evidence="9" key="2">
    <citation type="submission" date="2024-04" db="EMBL/GenBank/DDBJ databases">
        <authorList>
            <person name="Chen Y."/>
            <person name="Shah S."/>
            <person name="Dougan E. K."/>
            <person name="Thang M."/>
            <person name="Chan C."/>
        </authorList>
    </citation>
    <scope>NUCLEOTIDE SEQUENCE [LARGE SCALE GENOMIC DNA]</scope>
</reference>
<feature type="domain" description="HAT C-terminal dimerisation" evidence="7">
    <location>
        <begin position="651"/>
        <end position="723"/>
    </location>
</feature>
<dbReference type="EMBL" id="CAMXCT020000202">
    <property type="protein sequence ID" value="CAL1128773.1"/>
    <property type="molecule type" value="Genomic_DNA"/>
</dbReference>
<reference evidence="8" key="1">
    <citation type="submission" date="2022-10" db="EMBL/GenBank/DDBJ databases">
        <authorList>
            <person name="Chen Y."/>
            <person name="Dougan E. K."/>
            <person name="Chan C."/>
            <person name="Rhodes N."/>
            <person name="Thang M."/>
        </authorList>
    </citation>
    <scope>NUCLEOTIDE SEQUENCE</scope>
</reference>
<name>A0A9P1BN35_9DINO</name>
<keyword evidence="2" id="KW-0479">Metal-binding</keyword>
<evidence type="ECO:0000256" key="4">
    <source>
        <dbReference type="ARBA" id="ARBA00022833"/>
    </source>
</evidence>
<evidence type="ECO:0000256" key="5">
    <source>
        <dbReference type="ARBA" id="ARBA00023242"/>
    </source>
</evidence>
<feature type="compositionally biased region" description="Basic and acidic residues" evidence="6">
    <location>
        <begin position="311"/>
        <end position="323"/>
    </location>
</feature>
<evidence type="ECO:0000313" key="10">
    <source>
        <dbReference type="Proteomes" id="UP001152797"/>
    </source>
</evidence>
<keyword evidence="3" id="KW-0863">Zinc-finger</keyword>
<evidence type="ECO:0000259" key="7">
    <source>
        <dbReference type="Pfam" id="PF05699"/>
    </source>
</evidence>
<dbReference type="AlphaFoldDB" id="A0A9P1BN35"/>
<keyword evidence="10" id="KW-1185">Reference proteome</keyword>
<evidence type="ECO:0000256" key="2">
    <source>
        <dbReference type="ARBA" id="ARBA00022723"/>
    </source>
</evidence>
<dbReference type="GO" id="GO:0008270">
    <property type="term" value="F:zinc ion binding"/>
    <property type="evidence" value="ECO:0007669"/>
    <property type="project" value="UniProtKB-KW"/>
</dbReference>
<comment type="subcellular location">
    <subcellularLocation>
        <location evidence="1">Nucleus</location>
    </subcellularLocation>
</comment>
<evidence type="ECO:0000313" key="9">
    <source>
        <dbReference type="EMBL" id="CAL1128773.1"/>
    </source>
</evidence>
<dbReference type="EMBL" id="CAMXCT010000202">
    <property type="protein sequence ID" value="CAI3975398.1"/>
    <property type="molecule type" value="Genomic_DNA"/>
</dbReference>
<feature type="region of interest" description="Disordered" evidence="6">
    <location>
        <begin position="576"/>
        <end position="612"/>
    </location>
</feature>
<dbReference type="EMBL" id="CAMXCT030000202">
    <property type="protein sequence ID" value="CAL4762710.1"/>
    <property type="molecule type" value="Genomic_DNA"/>
</dbReference>
<dbReference type="Pfam" id="PF05699">
    <property type="entry name" value="Dimer_Tnp_hAT"/>
    <property type="match status" value="1"/>
</dbReference>
<dbReference type="InterPro" id="IPR052035">
    <property type="entry name" value="ZnF_BED_domain_contain"/>
</dbReference>
<dbReference type="InterPro" id="IPR012337">
    <property type="entry name" value="RNaseH-like_sf"/>
</dbReference>
<feature type="region of interest" description="Disordered" evidence="6">
    <location>
        <begin position="286"/>
        <end position="323"/>
    </location>
</feature>
<accession>A0A9P1BN35</accession>
<evidence type="ECO:0000313" key="8">
    <source>
        <dbReference type="EMBL" id="CAI3975398.1"/>
    </source>
</evidence>
<dbReference type="GO" id="GO:0046983">
    <property type="term" value="F:protein dimerization activity"/>
    <property type="evidence" value="ECO:0007669"/>
    <property type="project" value="InterPro"/>
</dbReference>
<dbReference type="SUPFAM" id="SSF53098">
    <property type="entry name" value="Ribonuclease H-like"/>
    <property type="match status" value="1"/>
</dbReference>
<evidence type="ECO:0000256" key="6">
    <source>
        <dbReference type="SAM" id="MobiDB-lite"/>
    </source>
</evidence>
<feature type="compositionally biased region" description="Low complexity" evidence="6">
    <location>
        <begin position="296"/>
        <end position="306"/>
    </location>
</feature>
<feature type="compositionally biased region" description="Basic residues" evidence="6">
    <location>
        <begin position="582"/>
        <end position="595"/>
    </location>
</feature>
<keyword evidence="4" id="KW-0862">Zinc</keyword>
<keyword evidence="5" id="KW-0539">Nucleus</keyword>
<evidence type="ECO:0000256" key="3">
    <source>
        <dbReference type="ARBA" id="ARBA00022771"/>
    </source>
</evidence>
<dbReference type="InterPro" id="IPR008906">
    <property type="entry name" value="HATC_C_dom"/>
</dbReference>
<protein>
    <recommendedName>
        <fullName evidence="7">HAT C-terminal dimerisation domain-containing protein</fullName>
    </recommendedName>
</protein>
<gene>
    <name evidence="8" type="ORF">C1SCF055_LOCUS3729</name>
</gene>
<dbReference type="GO" id="GO:0005634">
    <property type="term" value="C:nucleus"/>
    <property type="evidence" value="ECO:0007669"/>
    <property type="project" value="UniProtKB-SubCell"/>
</dbReference>
<dbReference type="OrthoDB" id="3062869at2759"/>
<dbReference type="PANTHER" id="PTHR46481">
    <property type="entry name" value="ZINC FINGER BED DOMAIN-CONTAINING PROTEIN 4"/>
    <property type="match status" value="1"/>
</dbReference>
<evidence type="ECO:0000256" key="1">
    <source>
        <dbReference type="ARBA" id="ARBA00004123"/>
    </source>
</evidence>
<dbReference type="PANTHER" id="PTHR46481:SF10">
    <property type="entry name" value="ZINC FINGER BED DOMAIN-CONTAINING PROTEIN 39"/>
    <property type="match status" value="1"/>
</dbReference>
<organism evidence="8">
    <name type="scientific">Cladocopium goreaui</name>
    <dbReference type="NCBI Taxonomy" id="2562237"/>
    <lineage>
        <taxon>Eukaryota</taxon>
        <taxon>Sar</taxon>
        <taxon>Alveolata</taxon>
        <taxon>Dinophyceae</taxon>
        <taxon>Suessiales</taxon>
        <taxon>Symbiodiniaceae</taxon>
        <taxon>Cladocopium</taxon>
    </lineage>
</organism>
<sequence length="742" mass="82466">MAARSQVHALFWPKRLGTQHYRFCKLCFPSEGDVPKVDDVKQVMDAGFEPSKEWRGCVLNRHTPSNMVNHIRSKHPQHLPEHMQLVRACEDPDMRKKKIDLQLLRSWAEHMVLGALMPVNLIDDMHLRAVLDPRLPGLAHGGKLQEEVDCVVQGLRDEVARRVAEAKEQGCRFCISADSWKPRMKIRRSYVAVYLHWVDNTWTRNAVCAGVQETHPPRTGELYRDTFLTILDDLDLETKDLSCGMSDHEGAIRKGLRLLTSAGKSLPLVGCGCHAAQLPIKHCMPPLRSAEDSESGSDSSSSASSSDTEEEQQRRPGRRADPVAKALRKDLKPWFAHSRDIVKFYRHNSDVVLQLERDAKEAGLHCQAYQSETPTRWSSSLYSAMSTLKNNSAHMLSKHRHSTRAPDGFSEADVALGREICAVLAPFEAATRLLEGDTVTCSVYLPCWHSIGNALKKPELKVQKDLQRLQPPKRVVKVANMKPLSKRLLEFLIADLGKTQDRHLSGTTGLELLQAATFLDPRFKQHAVFSRAKRAEVRGNVKALTLQRAADSPLLEQALANQQQIPHRLLAVGAADGAGGRARGRGAHGRGRGRGGHADNQASPRGRRTLKRKTSAEEFLFGPENNEPLWQQAANLAGQVETELDLWDKIPSMETLSKEASPLAFWKEHAVFFPCLAILAREILGILPSSAGLERLFSGAGRCVTSRRPRLAPERAAALIFGHGNVSLGLSVLHEVDEQNSG</sequence>
<comment type="caution">
    <text evidence="8">The sequence shown here is derived from an EMBL/GenBank/DDBJ whole genome shotgun (WGS) entry which is preliminary data.</text>
</comment>
<proteinExistence type="predicted"/>